<dbReference type="GeneID" id="36407094"/>
<evidence type="ECO:0000256" key="4">
    <source>
        <dbReference type="ARBA" id="ARBA00022776"/>
    </source>
</evidence>
<dbReference type="Proteomes" id="UP000054928">
    <property type="component" value="Unassembled WGS sequence"/>
</dbReference>
<keyword evidence="12" id="KW-1185">Reference proteome</keyword>
<feature type="domain" description="Anaphase-promoting complex subunit 5" evidence="10">
    <location>
        <begin position="334"/>
        <end position="435"/>
    </location>
</feature>
<evidence type="ECO:0000256" key="3">
    <source>
        <dbReference type="ARBA" id="ARBA00022618"/>
    </source>
</evidence>
<dbReference type="EMBL" id="CCYD01000600">
    <property type="protein sequence ID" value="CEG41708.1"/>
    <property type="molecule type" value="Genomic_DNA"/>
</dbReference>
<keyword evidence="5" id="KW-0833">Ubl conjugation pathway</keyword>
<dbReference type="GO" id="GO:0045842">
    <property type="term" value="P:positive regulation of mitotic metaphase/anaphase transition"/>
    <property type="evidence" value="ECO:0007669"/>
    <property type="project" value="TreeGrafter"/>
</dbReference>
<keyword evidence="4" id="KW-0498">Mitosis</keyword>
<reference evidence="12" key="1">
    <citation type="submission" date="2014-09" db="EMBL/GenBank/DDBJ databases">
        <authorList>
            <person name="Sharma Rahul"/>
            <person name="Thines Marco"/>
        </authorList>
    </citation>
    <scope>NUCLEOTIDE SEQUENCE [LARGE SCALE GENOMIC DNA]</scope>
</reference>
<evidence type="ECO:0000256" key="9">
    <source>
        <dbReference type="SAM" id="SignalP"/>
    </source>
</evidence>
<dbReference type="RefSeq" id="XP_024578077.1">
    <property type="nucleotide sequence ID" value="XM_024727507.1"/>
</dbReference>
<dbReference type="UniPathway" id="UPA00143"/>
<dbReference type="PANTHER" id="PTHR12830:SF9">
    <property type="entry name" value="ANAPHASE-PROMOTING COMPLEX SUBUNIT 5"/>
    <property type="match status" value="1"/>
</dbReference>
<dbReference type="OrthoDB" id="2504561at2759"/>
<dbReference type="InterPro" id="IPR026000">
    <property type="entry name" value="Apc5_dom"/>
</dbReference>
<evidence type="ECO:0000256" key="7">
    <source>
        <dbReference type="ARBA" id="ARBA00031069"/>
    </source>
</evidence>
<proteinExistence type="inferred from homology"/>
<name>A0A0P1AL65_PLAHL</name>
<dbReference type="AlphaFoldDB" id="A0A0P1AL65"/>
<sequence length="970" mass="108744">MRKWKVNSYVLSVCLLISEYVRQQQQDAKPGEDLAASLIDESHGQRVPSAISKTSLNALARFLCFEIQHPTIFNTESSGNSGIGFTTLKSLLYRLEINLDNVRDFEQLSWLVVSILTQLESPDAVCDVVENISECVAPLQSTLDEVEDMDDANSAKSTLLRTSLLGIFVRSFLLEVNRLLFDGLSRLLDDVKEYLKQFRKDMETEKYALDVASSPTSQNLWKLGKVDENELLLSPIKSELATLSESSTQSNMVTPLASKFDSEILSEKLLTPEAALEVNDFAVWSNDQLNYVMNDIVRDTKGSQRRQHVEIQSRGEQLRLLRSKMDSSNPNVLFARYLSFLNDRDYQGALDSLHQYHDVLSPRKENDLTSSEVAEMCFRGSGIQYAALNLAGLQILFDHYTAAEESIQEAIRAAQHHGDHICVAFSLAWLICINQKCGRSKKAVLKLIFSCLDRAQELRLPSLQVLAILTEAENVLLRGLIAKSETVQTASQYIPHRIAAHAPAPRPLHIWARLQETIQLIASIGTPASCLPGTRPMMAPQMQADRRSDVDNSGKCGGIGLDWIKSAEALLDTVWKLSGQITVFAAVEWNVYAHFPLAQIFSRIHLLCYKDSASTGEIVQIISQMALSRLTVSKDDSNVYEQALNFLVDVASGDHHNVQNRHLFNNMVYQRSVHHLFFLWALQRGEFTRARYHLEAVQALSPQGKDLPAYLAALFFEALLKTAIGDSVQSLELLKRLESMCSEYGFAYLHAQVLIATSRTRIQASAPHAPFASLNTLLKSIDICTCHHYDLLLAEAHVVMAEVYLAMGKLQDANSLINDQMPLVMEHGSVNLRGECWLLLAKTMMARITCSKEGAKEPDSAAMKVIEMLNTSAAIFASVENLRRLKEISYVQSLVYNHVAIQAEKKGEESTLFVTKREKAAECFIEYSMQLNKAPFSTIEPFFDSKYPENIRQHIGLLCRIHLIALYSEA</sequence>
<dbReference type="GO" id="GO:0070979">
    <property type="term" value="P:protein K11-linked ubiquitination"/>
    <property type="evidence" value="ECO:0007669"/>
    <property type="project" value="TreeGrafter"/>
</dbReference>
<dbReference type="GO" id="GO:0005680">
    <property type="term" value="C:anaphase-promoting complex"/>
    <property type="evidence" value="ECO:0007669"/>
    <property type="project" value="InterPro"/>
</dbReference>
<dbReference type="STRING" id="4781.A0A0P1AL65"/>
<evidence type="ECO:0000313" key="11">
    <source>
        <dbReference type="EMBL" id="CEG41708.1"/>
    </source>
</evidence>
<comment type="function">
    <text evidence="8">Component of the anaphase promoting complex/cyclosome (APC/C), a cell cycle-regulated E3 ubiquitin ligase that controls progression through mitosis and the G1 phase of the cell cycle. The APC/C complex acts by mediating ubiquitination and subsequent degradation of target proteins: it mainly mediates the formation of 'Lys-11'-linked polyubiquitin chains and, to a lower extent, the formation of 'Lys-48'- and 'Lys-63'-linked polyubiquitin chains. The APC/C complex catalyzes assembly of branched 'Lys-11'-/'Lys-48'-linked branched ubiquitin chains on target proteins.</text>
</comment>
<evidence type="ECO:0000256" key="8">
    <source>
        <dbReference type="ARBA" id="ARBA00045696"/>
    </source>
</evidence>
<organism evidence="11 12">
    <name type="scientific">Plasmopara halstedii</name>
    <name type="common">Downy mildew of sunflower</name>
    <dbReference type="NCBI Taxonomy" id="4781"/>
    <lineage>
        <taxon>Eukaryota</taxon>
        <taxon>Sar</taxon>
        <taxon>Stramenopiles</taxon>
        <taxon>Oomycota</taxon>
        <taxon>Peronosporomycetes</taxon>
        <taxon>Peronosporales</taxon>
        <taxon>Peronosporaceae</taxon>
        <taxon>Plasmopara</taxon>
    </lineage>
</organism>
<feature type="signal peptide" evidence="9">
    <location>
        <begin position="1"/>
        <end position="23"/>
    </location>
</feature>
<evidence type="ECO:0000256" key="1">
    <source>
        <dbReference type="ARBA" id="ARBA00007450"/>
    </source>
</evidence>
<evidence type="ECO:0000256" key="6">
    <source>
        <dbReference type="ARBA" id="ARBA00023306"/>
    </source>
</evidence>
<dbReference type="Pfam" id="PF12862">
    <property type="entry name" value="ANAPC5"/>
    <property type="match status" value="1"/>
</dbReference>
<evidence type="ECO:0000313" key="12">
    <source>
        <dbReference type="Proteomes" id="UP000054928"/>
    </source>
</evidence>
<comment type="similarity">
    <text evidence="1">Belongs to the APC5 family.</text>
</comment>
<evidence type="ECO:0000256" key="5">
    <source>
        <dbReference type="ARBA" id="ARBA00022786"/>
    </source>
</evidence>
<dbReference type="GO" id="GO:0031145">
    <property type="term" value="P:anaphase-promoting complex-dependent catabolic process"/>
    <property type="evidence" value="ECO:0007669"/>
    <property type="project" value="TreeGrafter"/>
</dbReference>
<protein>
    <recommendedName>
        <fullName evidence="2">Anaphase-promoting complex subunit 5</fullName>
    </recommendedName>
    <alternativeName>
        <fullName evidence="7">Cyclosome subunit 5</fullName>
    </alternativeName>
</protein>
<keyword evidence="9" id="KW-0732">Signal</keyword>
<feature type="chain" id="PRO_5006058744" description="Anaphase-promoting complex subunit 5" evidence="9">
    <location>
        <begin position="24"/>
        <end position="970"/>
    </location>
</feature>
<evidence type="ECO:0000259" key="10">
    <source>
        <dbReference type="Pfam" id="PF12862"/>
    </source>
</evidence>
<evidence type="ECO:0000256" key="2">
    <source>
        <dbReference type="ARBA" id="ARBA00016066"/>
    </source>
</evidence>
<keyword evidence="6" id="KW-0131">Cell cycle</keyword>
<dbReference type="SUPFAM" id="SSF48452">
    <property type="entry name" value="TPR-like"/>
    <property type="match status" value="1"/>
</dbReference>
<dbReference type="InterPro" id="IPR037679">
    <property type="entry name" value="Apc5"/>
</dbReference>
<dbReference type="GO" id="GO:0051301">
    <property type="term" value="P:cell division"/>
    <property type="evidence" value="ECO:0007669"/>
    <property type="project" value="UniProtKB-KW"/>
</dbReference>
<dbReference type="OMA" id="YAPRSHM"/>
<accession>A0A0P1AL65</accession>
<dbReference type="InterPro" id="IPR011990">
    <property type="entry name" value="TPR-like_helical_dom_sf"/>
</dbReference>
<dbReference type="PANTHER" id="PTHR12830">
    <property type="entry name" value="ANAPHASE-PROMOTING COMPLEX SUBUNIT 5"/>
    <property type="match status" value="1"/>
</dbReference>
<keyword evidence="3" id="KW-0132">Cell division</keyword>